<dbReference type="Proteomes" id="UP000682733">
    <property type="component" value="Unassembled WGS sequence"/>
</dbReference>
<dbReference type="GO" id="GO:0004842">
    <property type="term" value="F:ubiquitin-protein transferase activity"/>
    <property type="evidence" value="ECO:0007669"/>
    <property type="project" value="InterPro"/>
</dbReference>
<protein>
    <submittedName>
        <fullName evidence="2">Uncharacterized protein</fullName>
    </submittedName>
</protein>
<accession>A0A8S2IEM6</accession>
<dbReference type="GO" id="GO:0016887">
    <property type="term" value="F:ATP hydrolysis activity"/>
    <property type="evidence" value="ECO:0007669"/>
    <property type="project" value="InterPro"/>
</dbReference>
<dbReference type="PANTHER" id="PTHR22605">
    <property type="entry name" value="RZ-TYPE DOMAIN-CONTAINING PROTEIN"/>
    <property type="match status" value="1"/>
</dbReference>
<dbReference type="PANTHER" id="PTHR22605:SF1">
    <property type="entry name" value="RZ-TYPE DOMAIN-CONTAINING PROTEIN"/>
    <property type="match status" value="1"/>
</dbReference>
<evidence type="ECO:0000313" key="2">
    <source>
        <dbReference type="EMBL" id="CAF3747730.1"/>
    </source>
</evidence>
<organism evidence="2 3">
    <name type="scientific">Didymodactylos carnosus</name>
    <dbReference type="NCBI Taxonomy" id="1234261"/>
    <lineage>
        <taxon>Eukaryota</taxon>
        <taxon>Metazoa</taxon>
        <taxon>Spiralia</taxon>
        <taxon>Gnathifera</taxon>
        <taxon>Rotifera</taxon>
        <taxon>Eurotatoria</taxon>
        <taxon>Bdelloidea</taxon>
        <taxon>Philodinida</taxon>
        <taxon>Philodinidae</taxon>
        <taxon>Didymodactylos</taxon>
    </lineage>
</organism>
<gene>
    <name evidence="1" type="ORF">OVA965_LOCUS13383</name>
    <name evidence="2" type="ORF">TMI583_LOCUS13383</name>
</gene>
<sequence length="818" mass="95932">MSINDRLNLTTLINALLSFEPTEKGQEPTVYFNISIHAPFVELNRAFCSLLVCGTLTDTDSGLAFSLPNDHQWTFIIEIPHLDKYNRTISENFNRILPVLSLLNSSKFEEVTETNYKLYISNQEELVARFLKAYEDRTINRLYVETSPERDTGLQFARLVAEDECRRQIYHCMERNAPALLRNKISELSFVKFLYRRVRFFTDSGFYRFNDNDAYLDSKAMEQMIEEAKNLSQMNFQGTDYPQIFLVYDFDFSLYLLHTNWNQVSQNLKEIFKREDPAKRDDFQGKYYFVKCLSWLLDIGYDGFMDVMNETKFILTENFTYKLFHVHERKLTKLPLIIEGHTDVGKTFLLKFYSMLLNVKLTKDSLERKISPRIRERIKSNRNYSKPMKINQAQINLPFQDQDLDEEADDANVIEEEDGQLMERIDDECLKNIKSSLSSHKYDNGTLRFIWTTIINITHDTTLDTCHILNKLLYEHITFHITHFPLIEMSHQLGPLLDPNNLKESPKKSIKLFDEYLIHTNTKSLFYRLLLHPGITDEQLEDFMKPICQIARELPDVELVVFFDEVNTSSCLGLFKEMFMDSVAINQAVREHIFGIVVHNYRTQYFAKDYRPSILSFVWARNTLDQKKMVLKVLQSYLDECKVAFVAVANTAFDAAKANRTICIYRSLPSRQDQHILAYGCLGLQIDNQQQHVNDRLKKIINGLCQGYRRLLNNKSIPSIYHDRDFIYMLRELRFELTTIADEQETCADGITPLSLLRALEENFNGISKEKFEELLQIFFKAVKEECSDFGLPNQRRNIPAILHESMKLDSVRRRLYG</sequence>
<dbReference type="EMBL" id="CAJOBA010005566">
    <property type="protein sequence ID" value="CAF3747730.1"/>
    <property type="molecule type" value="Genomic_DNA"/>
</dbReference>
<dbReference type="AlphaFoldDB" id="A0A8S2IEM6"/>
<dbReference type="InterPro" id="IPR031248">
    <property type="entry name" value="RNF213"/>
</dbReference>
<evidence type="ECO:0000313" key="1">
    <source>
        <dbReference type="EMBL" id="CAF0977043.1"/>
    </source>
</evidence>
<name>A0A8S2IEM6_9BILA</name>
<dbReference type="Proteomes" id="UP000677228">
    <property type="component" value="Unassembled WGS sequence"/>
</dbReference>
<reference evidence="2" key="1">
    <citation type="submission" date="2021-02" db="EMBL/GenBank/DDBJ databases">
        <authorList>
            <person name="Nowell W R."/>
        </authorList>
    </citation>
    <scope>NUCLEOTIDE SEQUENCE</scope>
</reference>
<dbReference type="EMBL" id="CAJNOK010005562">
    <property type="protein sequence ID" value="CAF0977043.1"/>
    <property type="molecule type" value="Genomic_DNA"/>
</dbReference>
<evidence type="ECO:0000313" key="3">
    <source>
        <dbReference type="Proteomes" id="UP000682733"/>
    </source>
</evidence>
<proteinExistence type="predicted"/>
<comment type="caution">
    <text evidence="2">The sequence shown here is derived from an EMBL/GenBank/DDBJ whole genome shotgun (WGS) entry which is preliminary data.</text>
</comment>